<dbReference type="Gene3D" id="3.30.9.10">
    <property type="entry name" value="D-Amino Acid Oxidase, subunit A, domain 2"/>
    <property type="match status" value="1"/>
</dbReference>
<dbReference type="InterPro" id="IPR010971">
    <property type="entry name" value="UbiH/COQ6"/>
</dbReference>
<dbReference type="Gene3D" id="3.50.50.60">
    <property type="entry name" value="FAD/NAD(P)-binding domain"/>
    <property type="match status" value="1"/>
</dbReference>
<sequence length="249" mass="26839">SRIQAQLLVAADGSNSFVRNALQFPTEGFDYGQSALTFTVQLASPHHGRAFQRFLPSGPLALLPSFSPNHAVVVWSTSPEQAGSWKNQSDKNPKENLTKQLNELLQQGPAPPKVEAIVSPRFVFPLSCRQVTSYVQPRVALVGDAAHSVHPMAGQGLNLGLQDVANLADTIGQANSAGMDIATFLEDYNRSRLSQVSATLAGIHGLQQLFGAQQVWAKHAKSVGMNMIQNVPPLRQRLVQAACQGVLKD</sequence>
<dbReference type="EMBL" id="CM000627">
    <property type="protein sequence ID" value="EEC43727.1"/>
    <property type="molecule type" value="Genomic_DNA"/>
</dbReference>
<dbReference type="Pfam" id="PF01494">
    <property type="entry name" value="FAD_binding_3"/>
    <property type="match status" value="1"/>
</dbReference>
<dbReference type="PANTHER" id="PTHR43876">
    <property type="entry name" value="UBIQUINONE BIOSYNTHESIS MONOOXYGENASE COQ6, MITOCHONDRIAL"/>
    <property type="match status" value="1"/>
</dbReference>
<dbReference type="Proteomes" id="UP000000759">
    <property type="component" value="Chromosome 25"/>
</dbReference>
<evidence type="ECO:0000256" key="1">
    <source>
        <dbReference type="ARBA" id="ARBA00001974"/>
    </source>
</evidence>
<dbReference type="GO" id="GO:0071949">
    <property type="term" value="F:FAD binding"/>
    <property type="evidence" value="ECO:0007669"/>
    <property type="project" value="InterPro"/>
</dbReference>
<dbReference type="eggNOG" id="KOG3855">
    <property type="taxonomic scope" value="Eukaryota"/>
</dbReference>
<evidence type="ECO:0000259" key="7">
    <source>
        <dbReference type="Pfam" id="PF01494"/>
    </source>
</evidence>
<accession>B7GC71</accession>
<dbReference type="GeneID" id="7198597"/>
<reference evidence="9" key="2">
    <citation type="submission" date="2008-08" db="EMBL/GenBank/DDBJ databases">
        <authorList>
            <consortium name="Diatom Consortium"/>
            <person name="Grigoriev I."/>
            <person name="Grimwood J."/>
            <person name="Kuo A."/>
            <person name="Otillar R.P."/>
            <person name="Salamov A."/>
            <person name="Detter J.C."/>
            <person name="Lindquist E."/>
            <person name="Shapiro H."/>
            <person name="Lucas S."/>
            <person name="Glavina del Rio T."/>
            <person name="Pitluck S."/>
            <person name="Rokhsar D."/>
            <person name="Bowler C."/>
        </authorList>
    </citation>
    <scope>GENOME REANNOTATION</scope>
    <source>
        <strain evidence="9">CCAP 1055/1</strain>
    </source>
</reference>
<dbReference type="GO" id="GO:0006744">
    <property type="term" value="P:ubiquinone biosynthetic process"/>
    <property type="evidence" value="ECO:0007669"/>
    <property type="project" value="InterPro"/>
</dbReference>
<dbReference type="PaxDb" id="2850-Phatr16283"/>
<evidence type="ECO:0000313" key="8">
    <source>
        <dbReference type="EMBL" id="EEC43727.1"/>
    </source>
</evidence>
<feature type="domain" description="FAD-binding" evidence="7">
    <location>
        <begin position="2"/>
        <end position="198"/>
    </location>
</feature>
<dbReference type="STRING" id="556484.B7GC71"/>
<dbReference type="InParanoid" id="B7GC71"/>
<feature type="non-terminal residue" evidence="8">
    <location>
        <position position="1"/>
    </location>
</feature>
<dbReference type="PRINTS" id="PR00420">
    <property type="entry name" value="RNGMNOXGNASE"/>
</dbReference>
<dbReference type="AlphaFoldDB" id="B7GC71"/>
<evidence type="ECO:0000256" key="5">
    <source>
        <dbReference type="ARBA" id="ARBA00023002"/>
    </source>
</evidence>
<dbReference type="PANTHER" id="PTHR43876:SF7">
    <property type="entry name" value="UBIQUINONE BIOSYNTHESIS MONOOXYGENASE COQ6, MITOCHONDRIAL"/>
    <property type="match status" value="1"/>
</dbReference>
<keyword evidence="4" id="KW-0274">FAD</keyword>
<dbReference type="GO" id="GO:0016705">
    <property type="term" value="F:oxidoreductase activity, acting on paired donors, with incorporation or reduction of molecular oxygen"/>
    <property type="evidence" value="ECO:0007669"/>
    <property type="project" value="InterPro"/>
</dbReference>
<reference evidence="8 9" key="1">
    <citation type="journal article" date="2008" name="Nature">
        <title>The Phaeodactylum genome reveals the evolutionary history of diatom genomes.</title>
        <authorList>
            <person name="Bowler C."/>
            <person name="Allen A.E."/>
            <person name="Badger J.H."/>
            <person name="Grimwood J."/>
            <person name="Jabbari K."/>
            <person name="Kuo A."/>
            <person name="Maheswari U."/>
            <person name="Martens C."/>
            <person name="Maumus F."/>
            <person name="Otillar R.P."/>
            <person name="Rayko E."/>
            <person name="Salamov A."/>
            <person name="Vandepoele K."/>
            <person name="Beszteri B."/>
            <person name="Gruber A."/>
            <person name="Heijde M."/>
            <person name="Katinka M."/>
            <person name="Mock T."/>
            <person name="Valentin K."/>
            <person name="Verret F."/>
            <person name="Berges J.A."/>
            <person name="Brownlee C."/>
            <person name="Cadoret J.P."/>
            <person name="Chiovitti A."/>
            <person name="Choi C.J."/>
            <person name="Coesel S."/>
            <person name="De Martino A."/>
            <person name="Detter J.C."/>
            <person name="Durkin C."/>
            <person name="Falciatore A."/>
            <person name="Fournet J."/>
            <person name="Haruta M."/>
            <person name="Huysman M.J."/>
            <person name="Jenkins B.D."/>
            <person name="Jiroutova K."/>
            <person name="Jorgensen R.E."/>
            <person name="Joubert Y."/>
            <person name="Kaplan A."/>
            <person name="Kroger N."/>
            <person name="Kroth P.G."/>
            <person name="La Roche J."/>
            <person name="Lindquist E."/>
            <person name="Lommer M."/>
            <person name="Martin-Jezequel V."/>
            <person name="Lopez P.J."/>
            <person name="Lucas S."/>
            <person name="Mangogna M."/>
            <person name="McGinnis K."/>
            <person name="Medlin L.K."/>
            <person name="Montsant A."/>
            <person name="Oudot-Le Secq M.P."/>
            <person name="Napoli C."/>
            <person name="Obornik M."/>
            <person name="Parker M.S."/>
            <person name="Petit J.L."/>
            <person name="Porcel B.M."/>
            <person name="Poulsen N."/>
            <person name="Robison M."/>
            <person name="Rychlewski L."/>
            <person name="Rynearson T.A."/>
            <person name="Schmutz J."/>
            <person name="Shapiro H."/>
            <person name="Siaut M."/>
            <person name="Stanley M."/>
            <person name="Sussman M.R."/>
            <person name="Taylor A.R."/>
            <person name="Vardi A."/>
            <person name="von Dassow P."/>
            <person name="Vyverman W."/>
            <person name="Willis A."/>
            <person name="Wyrwicz L.S."/>
            <person name="Rokhsar D.S."/>
            <person name="Weissenbach J."/>
            <person name="Armbrust E.V."/>
            <person name="Green B.R."/>
            <person name="Van de Peer Y."/>
            <person name="Grigoriev I.V."/>
        </authorList>
    </citation>
    <scope>NUCLEOTIDE SEQUENCE [LARGE SCALE GENOMIC DNA]</scope>
    <source>
        <strain evidence="8 9">CCAP 1055/1</strain>
    </source>
</reference>
<proteinExistence type="inferred from homology"/>
<dbReference type="OrthoDB" id="683240at2759"/>
<comment type="cofactor">
    <cofactor evidence="1">
        <name>FAD</name>
        <dbReference type="ChEBI" id="CHEBI:57692"/>
    </cofactor>
</comment>
<dbReference type="GO" id="GO:0004497">
    <property type="term" value="F:monooxygenase activity"/>
    <property type="evidence" value="ECO:0007669"/>
    <property type="project" value="UniProtKB-KW"/>
</dbReference>
<evidence type="ECO:0000256" key="4">
    <source>
        <dbReference type="ARBA" id="ARBA00022827"/>
    </source>
</evidence>
<dbReference type="InterPro" id="IPR051205">
    <property type="entry name" value="UbiH/COQ6_monooxygenase"/>
</dbReference>
<evidence type="ECO:0000256" key="2">
    <source>
        <dbReference type="ARBA" id="ARBA00005349"/>
    </source>
</evidence>
<protein>
    <recommendedName>
        <fullName evidence="7">FAD-binding domain-containing protein</fullName>
    </recommendedName>
</protein>
<evidence type="ECO:0000256" key="3">
    <source>
        <dbReference type="ARBA" id="ARBA00022630"/>
    </source>
</evidence>
<dbReference type="NCBIfam" id="TIGR01988">
    <property type="entry name" value="Ubi-OHases"/>
    <property type="match status" value="1"/>
</dbReference>
<name>B7GC71_PHATC</name>
<keyword evidence="6" id="KW-0503">Monooxygenase</keyword>
<dbReference type="SUPFAM" id="SSF51905">
    <property type="entry name" value="FAD/NAD(P)-binding domain"/>
    <property type="match status" value="1"/>
</dbReference>
<keyword evidence="9" id="KW-1185">Reference proteome</keyword>
<dbReference type="InterPro" id="IPR036188">
    <property type="entry name" value="FAD/NAD-bd_sf"/>
</dbReference>
<keyword evidence="5" id="KW-0560">Oxidoreductase</keyword>
<evidence type="ECO:0000256" key="6">
    <source>
        <dbReference type="ARBA" id="ARBA00023033"/>
    </source>
</evidence>
<evidence type="ECO:0000313" key="9">
    <source>
        <dbReference type="Proteomes" id="UP000000759"/>
    </source>
</evidence>
<dbReference type="GO" id="GO:0005739">
    <property type="term" value="C:mitochondrion"/>
    <property type="evidence" value="ECO:0007669"/>
    <property type="project" value="TreeGrafter"/>
</dbReference>
<dbReference type="RefSeq" id="XP_002184668.1">
    <property type="nucleotide sequence ID" value="XM_002184632.1"/>
</dbReference>
<keyword evidence="3" id="KW-0285">Flavoprotein</keyword>
<dbReference type="KEGG" id="pti:PHATRDRAFT_16283"/>
<comment type="similarity">
    <text evidence="2">Belongs to the UbiH/COQ6 family.</text>
</comment>
<organism evidence="8 9">
    <name type="scientific">Phaeodactylum tricornutum (strain CCAP 1055/1)</name>
    <dbReference type="NCBI Taxonomy" id="556484"/>
    <lineage>
        <taxon>Eukaryota</taxon>
        <taxon>Sar</taxon>
        <taxon>Stramenopiles</taxon>
        <taxon>Ochrophyta</taxon>
        <taxon>Bacillariophyta</taxon>
        <taxon>Bacillariophyceae</taxon>
        <taxon>Bacillariophycidae</taxon>
        <taxon>Naviculales</taxon>
        <taxon>Phaeodactylaceae</taxon>
        <taxon>Phaeodactylum</taxon>
    </lineage>
</organism>
<gene>
    <name evidence="8" type="ORF">PHATRDRAFT_16283</name>
</gene>
<dbReference type="InterPro" id="IPR002938">
    <property type="entry name" value="FAD-bd"/>
</dbReference>